<dbReference type="InterPro" id="IPR023395">
    <property type="entry name" value="MCP_dom_sf"/>
</dbReference>
<evidence type="ECO:0000256" key="10">
    <source>
        <dbReference type="PROSITE-ProRule" id="PRU00282"/>
    </source>
</evidence>
<keyword evidence="6" id="KW-0999">Mitochondrion inner membrane</keyword>
<dbReference type="Pfam" id="PF00153">
    <property type="entry name" value="Mito_carr"/>
    <property type="match status" value="4"/>
</dbReference>
<protein>
    <submittedName>
        <fullName evidence="13">Mitochondrial carrier domain-containing protein</fullName>
    </submittedName>
</protein>
<evidence type="ECO:0000256" key="2">
    <source>
        <dbReference type="ARBA" id="ARBA00006375"/>
    </source>
</evidence>
<sequence>MSSAPAMEDEAPPRQPTLLQKALASSAGSVITALVTTPLDVVKTRLQTGSPQAIPPVIIRQHQHDGSSSLATKKRHPGMRHKPTSQTWAMLTGHRCLTCGSVIKPAHICFGAEEFRGARRQAAQQPPRATASTMRALLQIGRAEGLRGLYSGLSPTLAMVVPQTVLYFSCYEAFKARLETAGLGQVAAPMAAGGSARVLAVVALAPLELVRTRMQGPRDSGGGGGAPRTLRAALSEAASGGGRALFTGLVPTLWRDVPFSVMYWAGYDTIRRALAARQRRGDGGGALLRRRSAAGDVMAHAFLGGVGAGALATVVTHPFDVVKTRQQLASAPAPPRGAAAATAAATAAPPAERMWPLARRIVQQEGYGALLAGLPARVAKVAPACAIMISSYEGAKHVFAGGAAA</sequence>
<evidence type="ECO:0000256" key="8">
    <source>
        <dbReference type="ARBA" id="ARBA00023128"/>
    </source>
</evidence>
<evidence type="ECO:0000313" key="13">
    <source>
        <dbReference type="EMBL" id="KAG5177519.1"/>
    </source>
</evidence>
<keyword evidence="7" id="KW-1133">Transmembrane helix</keyword>
<keyword evidence="4 10" id="KW-0812">Transmembrane</keyword>
<evidence type="ECO:0000256" key="1">
    <source>
        <dbReference type="ARBA" id="ARBA00004448"/>
    </source>
</evidence>
<keyword evidence="14" id="KW-1185">Reference proteome</keyword>
<dbReference type="Gene3D" id="1.50.40.10">
    <property type="entry name" value="Mitochondrial carrier domain"/>
    <property type="match status" value="2"/>
</dbReference>
<keyword evidence="9 10" id="KW-0472">Membrane</keyword>
<feature type="repeat" description="Solcar" evidence="10">
    <location>
        <begin position="184"/>
        <end position="273"/>
    </location>
</feature>
<dbReference type="InterPro" id="IPR045315">
    <property type="entry name" value="Mtm1-like"/>
</dbReference>
<name>A0A836C9F7_9STRA</name>
<evidence type="ECO:0000256" key="6">
    <source>
        <dbReference type="ARBA" id="ARBA00022792"/>
    </source>
</evidence>
<evidence type="ECO:0000256" key="11">
    <source>
        <dbReference type="RuleBase" id="RU000488"/>
    </source>
</evidence>
<evidence type="ECO:0000256" key="4">
    <source>
        <dbReference type="ARBA" id="ARBA00022692"/>
    </source>
</evidence>
<organism evidence="13 14">
    <name type="scientific">Tribonema minus</name>
    <dbReference type="NCBI Taxonomy" id="303371"/>
    <lineage>
        <taxon>Eukaryota</taxon>
        <taxon>Sar</taxon>
        <taxon>Stramenopiles</taxon>
        <taxon>Ochrophyta</taxon>
        <taxon>PX clade</taxon>
        <taxon>Xanthophyceae</taxon>
        <taxon>Tribonematales</taxon>
        <taxon>Tribonemataceae</taxon>
        <taxon>Tribonema</taxon>
    </lineage>
</organism>
<keyword evidence="8" id="KW-0496">Mitochondrion</keyword>
<dbReference type="GO" id="GO:1990542">
    <property type="term" value="P:mitochondrial transmembrane transport"/>
    <property type="evidence" value="ECO:0007669"/>
    <property type="project" value="InterPro"/>
</dbReference>
<dbReference type="AlphaFoldDB" id="A0A836C9F7"/>
<evidence type="ECO:0000256" key="9">
    <source>
        <dbReference type="ARBA" id="ARBA00023136"/>
    </source>
</evidence>
<dbReference type="PROSITE" id="PS50920">
    <property type="entry name" value="SOLCAR"/>
    <property type="match status" value="3"/>
</dbReference>
<dbReference type="GO" id="GO:0005743">
    <property type="term" value="C:mitochondrial inner membrane"/>
    <property type="evidence" value="ECO:0007669"/>
    <property type="project" value="UniProtKB-SubCell"/>
</dbReference>
<keyword evidence="3 11" id="KW-0813">Transport</keyword>
<evidence type="ECO:0000256" key="12">
    <source>
        <dbReference type="SAM" id="MobiDB-lite"/>
    </source>
</evidence>
<dbReference type="SUPFAM" id="SSF103506">
    <property type="entry name" value="Mitochondrial carrier"/>
    <property type="match status" value="1"/>
</dbReference>
<evidence type="ECO:0000256" key="7">
    <source>
        <dbReference type="ARBA" id="ARBA00022989"/>
    </source>
</evidence>
<feature type="region of interest" description="Disordered" evidence="12">
    <location>
        <begin position="64"/>
        <end position="83"/>
    </location>
</feature>
<comment type="subcellular location">
    <subcellularLocation>
        <location evidence="1">Mitochondrion inner membrane</location>
        <topology evidence="1">Multi-pass membrane protein</topology>
    </subcellularLocation>
</comment>
<gene>
    <name evidence="13" type="ORF">JKP88DRAFT_261488</name>
</gene>
<feature type="compositionally biased region" description="Basic residues" evidence="12">
    <location>
        <begin position="72"/>
        <end position="83"/>
    </location>
</feature>
<evidence type="ECO:0000256" key="5">
    <source>
        <dbReference type="ARBA" id="ARBA00022737"/>
    </source>
</evidence>
<dbReference type="EMBL" id="JAFCMP010000525">
    <property type="protein sequence ID" value="KAG5177519.1"/>
    <property type="molecule type" value="Genomic_DNA"/>
</dbReference>
<dbReference type="InterPro" id="IPR018108">
    <property type="entry name" value="MCP_transmembrane"/>
</dbReference>
<accession>A0A836C9F7</accession>
<comment type="similarity">
    <text evidence="2 11">Belongs to the mitochondrial carrier (TC 2.A.29) family.</text>
</comment>
<proteinExistence type="inferred from homology"/>
<dbReference type="PANTHER" id="PTHR45760:SF2">
    <property type="entry name" value="FI19922P1-RELATED"/>
    <property type="match status" value="1"/>
</dbReference>
<comment type="caution">
    <text evidence="13">The sequence shown here is derived from an EMBL/GenBank/DDBJ whole genome shotgun (WGS) entry which is preliminary data.</text>
</comment>
<evidence type="ECO:0000313" key="14">
    <source>
        <dbReference type="Proteomes" id="UP000664859"/>
    </source>
</evidence>
<dbReference type="Proteomes" id="UP000664859">
    <property type="component" value="Unassembled WGS sequence"/>
</dbReference>
<dbReference type="OrthoDB" id="1747031at2759"/>
<feature type="repeat" description="Solcar" evidence="10">
    <location>
        <begin position="296"/>
        <end position="398"/>
    </location>
</feature>
<evidence type="ECO:0000256" key="3">
    <source>
        <dbReference type="ARBA" id="ARBA00022448"/>
    </source>
</evidence>
<dbReference type="PANTHER" id="PTHR45760">
    <property type="entry name" value="FI19922P1-RELATED"/>
    <property type="match status" value="1"/>
</dbReference>
<keyword evidence="5" id="KW-0677">Repeat</keyword>
<feature type="repeat" description="Solcar" evidence="10">
    <location>
        <begin position="16"/>
        <end position="177"/>
    </location>
</feature>
<reference evidence="13" key="1">
    <citation type="submission" date="2021-02" db="EMBL/GenBank/DDBJ databases">
        <title>First Annotated Genome of the Yellow-green Alga Tribonema minus.</title>
        <authorList>
            <person name="Mahan K.M."/>
        </authorList>
    </citation>
    <scope>NUCLEOTIDE SEQUENCE</scope>
    <source>
        <strain evidence="13">UTEX B ZZ1240</strain>
    </source>
</reference>